<dbReference type="PATRIC" id="fig|1515334.3.peg.3032"/>
<accession>A0A0B3SQ40</accession>
<feature type="region of interest" description="Disordered" evidence="1">
    <location>
        <begin position="1"/>
        <end position="25"/>
    </location>
</feature>
<keyword evidence="3" id="KW-1185">Reference proteome</keyword>
<name>A0A0B3SQ40_9RHOB</name>
<sequence>MAKAKVSARTGAARSARKAPKRKPRGALAAICALLVTSGLLRLAVGASEAIAREGDTAPKPQLEAALAADAAKARPAADQPAPRVVAEADIKPLLEALDAREARLRKRESAIDVRMQALAVAEEEIERKMQALAEAETSLKQTLALARTAASDDVDKLTDVYANMKPKQAAALFEEMDPQFAAGFLGRMRPDAAAAIMAGMTPQSAYLVSVILAGRNADVPKE</sequence>
<dbReference type="STRING" id="561184.SAMN05216376_10947"/>
<dbReference type="InterPro" id="IPR038076">
    <property type="entry name" value="MgtE_N_sf"/>
</dbReference>
<reference evidence="2 3" key="1">
    <citation type="submission" date="2014-10" db="EMBL/GenBank/DDBJ databases">
        <title>Genome sequence of Ponticoccus sp. strain UMTAT08 isolated from clonal culture of toxic dinoflagellate Alexandrium tamiyavanichii.</title>
        <authorList>
            <person name="Gan H.Y."/>
            <person name="Muhd D.-D."/>
            <person name="Mohd Noor M.E."/>
            <person name="Yeong Y.S."/>
            <person name="Usup G."/>
        </authorList>
    </citation>
    <scope>NUCLEOTIDE SEQUENCE [LARGE SCALE GENOMIC DNA]</scope>
    <source>
        <strain evidence="2 3">UMTAT08</strain>
    </source>
</reference>
<evidence type="ECO:0000313" key="2">
    <source>
        <dbReference type="EMBL" id="KHQ52539.1"/>
    </source>
</evidence>
<gene>
    <name evidence="2" type="ORF">OA50_03014</name>
</gene>
<dbReference type="RefSeq" id="WP_043143042.1">
    <property type="nucleotide sequence ID" value="NZ_JSUQ01000011.1"/>
</dbReference>
<comment type="caution">
    <text evidence="2">The sequence shown here is derived from an EMBL/GenBank/DDBJ whole genome shotgun (WGS) entry which is preliminary data.</text>
</comment>
<dbReference type="Proteomes" id="UP000030960">
    <property type="component" value="Unassembled WGS sequence"/>
</dbReference>
<evidence type="ECO:0000313" key="3">
    <source>
        <dbReference type="Proteomes" id="UP000030960"/>
    </source>
</evidence>
<dbReference type="SUPFAM" id="SSF158791">
    <property type="entry name" value="MgtE N-terminal domain-like"/>
    <property type="match status" value="1"/>
</dbReference>
<organism evidence="2 3">
    <name type="scientific">Mameliella alba</name>
    <dbReference type="NCBI Taxonomy" id="561184"/>
    <lineage>
        <taxon>Bacteria</taxon>
        <taxon>Pseudomonadati</taxon>
        <taxon>Pseudomonadota</taxon>
        <taxon>Alphaproteobacteria</taxon>
        <taxon>Rhodobacterales</taxon>
        <taxon>Roseobacteraceae</taxon>
        <taxon>Mameliella</taxon>
    </lineage>
</organism>
<evidence type="ECO:0008006" key="4">
    <source>
        <dbReference type="Google" id="ProtNLM"/>
    </source>
</evidence>
<proteinExistence type="predicted"/>
<dbReference type="Gene3D" id="1.25.60.10">
    <property type="entry name" value="MgtE N-terminal domain-like"/>
    <property type="match status" value="1"/>
</dbReference>
<dbReference type="OrthoDB" id="9791432at2"/>
<dbReference type="EMBL" id="JSUQ01000011">
    <property type="protein sequence ID" value="KHQ52539.1"/>
    <property type="molecule type" value="Genomic_DNA"/>
</dbReference>
<evidence type="ECO:0000256" key="1">
    <source>
        <dbReference type="SAM" id="MobiDB-lite"/>
    </source>
</evidence>
<dbReference type="AlphaFoldDB" id="A0A0B3SQ40"/>
<protein>
    <recommendedName>
        <fullName evidence="4">Magnesium transporter MgtE intracellular domain-containing protein</fullName>
    </recommendedName>
</protein>
<feature type="compositionally biased region" description="Basic residues" evidence="1">
    <location>
        <begin position="15"/>
        <end position="25"/>
    </location>
</feature>